<evidence type="ECO:0000256" key="6">
    <source>
        <dbReference type="ARBA" id="ARBA00022592"/>
    </source>
</evidence>
<dbReference type="FunFam" id="1.20.58.220:FF:000004">
    <property type="entry name" value="Phosphate-specific transport system accessory protein PhoU"/>
    <property type="match status" value="1"/>
</dbReference>
<evidence type="ECO:0000259" key="9">
    <source>
        <dbReference type="Pfam" id="PF01895"/>
    </source>
</evidence>
<dbReference type="GO" id="GO:0030643">
    <property type="term" value="P:intracellular phosphate ion homeostasis"/>
    <property type="evidence" value="ECO:0007669"/>
    <property type="project" value="InterPro"/>
</dbReference>
<dbReference type="PANTHER" id="PTHR42930:SF3">
    <property type="entry name" value="PHOSPHATE-SPECIFIC TRANSPORT SYSTEM ACCESSORY PROTEIN PHOU"/>
    <property type="match status" value="1"/>
</dbReference>
<dbReference type="Gene3D" id="1.20.58.220">
    <property type="entry name" value="Phosphate transport system protein phou homolog 2, domain 2"/>
    <property type="match status" value="1"/>
</dbReference>
<dbReference type="RefSeq" id="WP_023580060.1">
    <property type="nucleotide sequence ID" value="NZ_AVGG01000018.1"/>
</dbReference>
<comment type="subcellular location">
    <subcellularLocation>
        <location evidence="1 8">Cytoplasm</location>
    </subcellularLocation>
</comment>
<name>V6SIV6_9FLAO</name>
<dbReference type="PATRIC" id="fig|1341181.4.peg.2458"/>
<accession>V6SIV6</accession>
<evidence type="ECO:0000256" key="5">
    <source>
        <dbReference type="ARBA" id="ARBA00022490"/>
    </source>
</evidence>
<organism evidence="10 11">
    <name type="scientific">Flavobacterium limnosediminis JC2902</name>
    <dbReference type="NCBI Taxonomy" id="1341181"/>
    <lineage>
        <taxon>Bacteria</taxon>
        <taxon>Pseudomonadati</taxon>
        <taxon>Bacteroidota</taxon>
        <taxon>Flavobacteriia</taxon>
        <taxon>Flavobacteriales</taxon>
        <taxon>Flavobacteriaceae</taxon>
        <taxon>Flavobacterium</taxon>
    </lineage>
</organism>
<dbReference type="EMBL" id="AVGG01000018">
    <property type="protein sequence ID" value="ESU26526.1"/>
    <property type="molecule type" value="Genomic_DNA"/>
</dbReference>
<evidence type="ECO:0000313" key="11">
    <source>
        <dbReference type="Proteomes" id="UP000018004"/>
    </source>
</evidence>
<dbReference type="Pfam" id="PF01895">
    <property type="entry name" value="PhoU"/>
    <property type="match status" value="2"/>
</dbReference>
<comment type="caution">
    <text evidence="10">The sequence shown here is derived from an EMBL/GenBank/DDBJ whole genome shotgun (WGS) entry which is preliminary data.</text>
</comment>
<evidence type="ECO:0000256" key="4">
    <source>
        <dbReference type="ARBA" id="ARBA00022448"/>
    </source>
</evidence>
<feature type="domain" description="PhoU" evidence="9">
    <location>
        <begin position="20"/>
        <end position="103"/>
    </location>
</feature>
<dbReference type="GO" id="GO:0045936">
    <property type="term" value="P:negative regulation of phosphate metabolic process"/>
    <property type="evidence" value="ECO:0007669"/>
    <property type="project" value="InterPro"/>
</dbReference>
<keyword evidence="11" id="KW-1185">Reference proteome</keyword>
<dbReference type="InterPro" id="IPR026022">
    <property type="entry name" value="PhoU_dom"/>
</dbReference>
<evidence type="ECO:0000313" key="10">
    <source>
        <dbReference type="EMBL" id="ESU26526.1"/>
    </source>
</evidence>
<dbReference type="PIRSF" id="PIRSF003107">
    <property type="entry name" value="PhoU"/>
    <property type="match status" value="1"/>
</dbReference>
<dbReference type="PANTHER" id="PTHR42930">
    <property type="entry name" value="PHOSPHATE-SPECIFIC TRANSPORT SYSTEM ACCESSORY PROTEIN PHOU"/>
    <property type="match status" value="1"/>
</dbReference>
<comment type="function">
    <text evidence="7 8">Plays a role in the regulation of phosphate uptake.</text>
</comment>
<evidence type="ECO:0000256" key="8">
    <source>
        <dbReference type="PIRNR" id="PIRNR003107"/>
    </source>
</evidence>
<comment type="subunit">
    <text evidence="3 8">Homodimer.</text>
</comment>
<dbReference type="NCBIfam" id="TIGR02135">
    <property type="entry name" value="phoU_full"/>
    <property type="match status" value="1"/>
</dbReference>
<evidence type="ECO:0000256" key="2">
    <source>
        <dbReference type="ARBA" id="ARBA00008107"/>
    </source>
</evidence>
<dbReference type="OrthoDB" id="9814256at2"/>
<keyword evidence="6 8" id="KW-0592">Phosphate transport</keyword>
<reference evidence="10 11" key="1">
    <citation type="submission" date="2013-08" db="EMBL/GenBank/DDBJ databases">
        <title>Flavobacterium limnosediminis JC2902 genome sequencing.</title>
        <authorList>
            <person name="Lee K."/>
            <person name="Yi H."/>
            <person name="Park S."/>
            <person name="Chun J."/>
        </authorList>
    </citation>
    <scope>NUCLEOTIDE SEQUENCE [LARGE SCALE GENOMIC DNA]</scope>
    <source>
        <strain evidence="10 11">JC2902</strain>
    </source>
</reference>
<proteinExistence type="inferred from homology"/>
<evidence type="ECO:0000256" key="3">
    <source>
        <dbReference type="ARBA" id="ARBA00011738"/>
    </source>
</evidence>
<evidence type="ECO:0000256" key="1">
    <source>
        <dbReference type="ARBA" id="ARBA00004496"/>
    </source>
</evidence>
<comment type="similarity">
    <text evidence="2 8">Belongs to the PhoU family.</text>
</comment>
<evidence type="ECO:0000256" key="7">
    <source>
        <dbReference type="ARBA" id="ARBA00056181"/>
    </source>
</evidence>
<dbReference type="Proteomes" id="UP000018004">
    <property type="component" value="Unassembled WGS sequence"/>
</dbReference>
<dbReference type="SUPFAM" id="SSF109755">
    <property type="entry name" value="PhoU-like"/>
    <property type="match status" value="1"/>
</dbReference>
<sequence length="225" mass="26061">MTQLDNEIRELKEELLELWLLVNLQLEKAQQSLISMDKDLAREVIANEKRVNSYELKLDRNCENVFALFNPVAMDLRFVLAVLKINSNLERTGDIAEGIAKFVKEVANDFDKNLLELINVNEMFETSIYMMANVLEAFENEDTKMARKIFKQDEVLDKINKKASGVIAKYCKENPDNIEQALYLLSIVQKLERVGDHAKNMAEETIFYIEAKVLKHKSKSDKKKK</sequence>
<keyword evidence="5 8" id="KW-0963">Cytoplasm</keyword>
<dbReference type="AlphaFoldDB" id="V6SIV6"/>
<dbReference type="InterPro" id="IPR038078">
    <property type="entry name" value="PhoU-like_sf"/>
</dbReference>
<protein>
    <recommendedName>
        <fullName evidence="8">Phosphate-specific transport system accessory protein PhoU</fullName>
    </recommendedName>
</protein>
<dbReference type="InterPro" id="IPR028366">
    <property type="entry name" value="PhoU"/>
</dbReference>
<dbReference type="eggNOG" id="COG0704">
    <property type="taxonomic scope" value="Bacteria"/>
</dbReference>
<feature type="domain" description="PhoU" evidence="9">
    <location>
        <begin position="120"/>
        <end position="204"/>
    </location>
</feature>
<gene>
    <name evidence="10" type="ORF">FLJC2902T_24970</name>
</gene>
<dbReference type="GO" id="GO:0006817">
    <property type="term" value="P:phosphate ion transport"/>
    <property type="evidence" value="ECO:0007669"/>
    <property type="project" value="UniProtKB-KW"/>
</dbReference>
<keyword evidence="4 8" id="KW-0813">Transport</keyword>
<dbReference type="GO" id="GO:0005737">
    <property type="term" value="C:cytoplasm"/>
    <property type="evidence" value="ECO:0007669"/>
    <property type="project" value="UniProtKB-SubCell"/>
</dbReference>
<dbReference type="STRING" id="1341181.FLJC2902T_24970"/>